<evidence type="ECO:0000256" key="5">
    <source>
        <dbReference type="ARBA" id="ARBA00022729"/>
    </source>
</evidence>
<reference evidence="13 14" key="1">
    <citation type="submission" date="2022-11" db="EMBL/GenBank/DDBJ databases">
        <title>Study of microbial diversity in lake waters.</title>
        <authorList>
            <person name="Zhang J."/>
        </authorList>
    </citation>
    <scope>NUCLEOTIDE SEQUENCE [LARGE SCALE GENOMIC DNA]</scope>
    <source>
        <strain evidence="13 14">DT12</strain>
    </source>
</reference>
<keyword evidence="7 9" id="KW-0862">Zinc</keyword>
<evidence type="ECO:0000259" key="12">
    <source>
        <dbReference type="Pfam" id="PF07504"/>
    </source>
</evidence>
<dbReference type="Gene3D" id="3.10.450.40">
    <property type="match status" value="1"/>
</dbReference>
<dbReference type="EC" id="3.4.24.-" evidence="9"/>
<evidence type="ECO:0000256" key="4">
    <source>
        <dbReference type="ARBA" id="ARBA00022723"/>
    </source>
</evidence>
<comment type="subcellular location">
    <subcellularLocation>
        <location evidence="9">Secreted</location>
    </subcellularLocation>
</comment>
<keyword evidence="5 9" id="KW-0732">Signal</keyword>
<feature type="signal peptide" evidence="9">
    <location>
        <begin position="1"/>
        <end position="20"/>
    </location>
</feature>
<evidence type="ECO:0000313" key="14">
    <source>
        <dbReference type="Proteomes" id="UP001208017"/>
    </source>
</evidence>
<dbReference type="InterPro" id="IPR050728">
    <property type="entry name" value="Zinc_Metalloprotease_M4"/>
</dbReference>
<name>A0ABT3X254_9BACL</name>
<proteinExistence type="inferred from homology"/>
<evidence type="ECO:0000256" key="2">
    <source>
        <dbReference type="ARBA" id="ARBA00009388"/>
    </source>
</evidence>
<keyword evidence="8 9" id="KW-0482">Metalloprotease</keyword>
<dbReference type="InterPro" id="IPR001570">
    <property type="entry name" value="Peptidase_M4_C_domain"/>
</dbReference>
<evidence type="ECO:0000256" key="3">
    <source>
        <dbReference type="ARBA" id="ARBA00022670"/>
    </source>
</evidence>
<dbReference type="InterPro" id="IPR027268">
    <property type="entry name" value="Peptidase_M4/M1_CTD_sf"/>
</dbReference>
<dbReference type="Gene3D" id="1.10.390.10">
    <property type="entry name" value="Neutral Protease Domain 2"/>
    <property type="match status" value="1"/>
</dbReference>
<evidence type="ECO:0000313" key="13">
    <source>
        <dbReference type="EMBL" id="MCX7569650.1"/>
    </source>
</evidence>
<protein>
    <recommendedName>
        <fullName evidence="9">Neutral metalloproteinase</fullName>
        <ecNumber evidence="9">3.4.24.-</ecNumber>
    </recommendedName>
</protein>
<evidence type="ECO:0000259" key="11">
    <source>
        <dbReference type="Pfam" id="PF02868"/>
    </source>
</evidence>
<feature type="domain" description="Peptidase M4" evidence="10">
    <location>
        <begin position="218"/>
        <end position="363"/>
    </location>
</feature>
<dbReference type="EMBL" id="JAPMLT010000002">
    <property type="protein sequence ID" value="MCX7569650.1"/>
    <property type="molecule type" value="Genomic_DNA"/>
</dbReference>
<dbReference type="PANTHER" id="PTHR33794:SF1">
    <property type="entry name" value="BACILLOLYSIN"/>
    <property type="match status" value="1"/>
</dbReference>
<dbReference type="Proteomes" id="UP001208017">
    <property type="component" value="Unassembled WGS sequence"/>
</dbReference>
<dbReference type="RefSeq" id="WP_267150885.1">
    <property type="nucleotide sequence ID" value="NZ_JAPMLT010000002.1"/>
</dbReference>
<dbReference type="InterPro" id="IPR013856">
    <property type="entry name" value="Peptidase_M4_domain"/>
</dbReference>
<keyword evidence="6 9" id="KW-0378">Hydrolase</keyword>
<dbReference type="Pfam" id="PF02868">
    <property type="entry name" value="Peptidase_M4_C"/>
    <property type="match status" value="1"/>
</dbReference>
<sequence length="515" mass="54600">MNKKVIATLVLSSVVASAFAMNAGAAPDKQVMKNEKGAVHNVVGNLGKVSGATAEEKAFAALEKVKGDFGFAKADGNFKVKKSHKDENGTNHTKLDQVINGITVFGQQMIVHEANGTVEGVTGDFKALKANAAKAKLNEKKAIDAALASANVASDAEFAEAPVAELVYLPQGDAAVLTYKVSFSAMGEEAVRADVFVDATNGSILNTINKIEHAAAVGSGVGVLGDTKSPLNTNNVSGTYYLEDLTKPMTGIIRTRDMKNGTSRISPMTDTDNVWNTTYQRAGVDAHYYAGQVFDWYKSNVNRNSIDGNGMSIESLVHYSRNYNNAFWNGTYMVYGDGDGTTFRAFSGALDVIAHELTHGVTEHTSGLVYQDQSGALNESWSDALGATIDGNDWLMGEDLCIPGGGYTAFRSMQDPTLYGDPAHMNQYVNTTDDNGGVHTNSGIPNKAFYNVATAIGSRTVAAKIWYTASRDYMTSTTNFSGARAATLQAAAALYGSGSANYNAVANGWSAVGVY</sequence>
<evidence type="ECO:0000256" key="9">
    <source>
        <dbReference type="RuleBase" id="RU366073"/>
    </source>
</evidence>
<accession>A0ABT3X254</accession>
<feature type="chain" id="PRO_5045005763" description="Neutral metalloproteinase" evidence="9">
    <location>
        <begin position="21"/>
        <end position="515"/>
    </location>
</feature>
<evidence type="ECO:0000256" key="7">
    <source>
        <dbReference type="ARBA" id="ARBA00022833"/>
    </source>
</evidence>
<dbReference type="Gene3D" id="3.10.170.10">
    <property type="match status" value="1"/>
</dbReference>
<comment type="similarity">
    <text evidence="2 9">Belongs to the peptidase M4 family.</text>
</comment>
<dbReference type="Pfam" id="PF07504">
    <property type="entry name" value="FTP"/>
    <property type="match status" value="1"/>
</dbReference>
<feature type="domain" description="FTP" evidence="12">
    <location>
        <begin position="77"/>
        <end position="125"/>
    </location>
</feature>
<comment type="function">
    <text evidence="9">Extracellular zinc metalloprotease.</text>
</comment>
<dbReference type="CDD" id="cd09597">
    <property type="entry name" value="M4_TLP"/>
    <property type="match status" value="1"/>
</dbReference>
<keyword evidence="9" id="KW-0964">Secreted</keyword>
<evidence type="ECO:0000256" key="8">
    <source>
        <dbReference type="ARBA" id="ARBA00023049"/>
    </source>
</evidence>
<gene>
    <name evidence="13" type="ORF">OS242_06710</name>
</gene>
<keyword evidence="3 9" id="KW-0645">Protease</keyword>
<dbReference type="PRINTS" id="PR00730">
    <property type="entry name" value="THERMOLYSIN"/>
</dbReference>
<evidence type="ECO:0000256" key="6">
    <source>
        <dbReference type="ARBA" id="ARBA00022801"/>
    </source>
</evidence>
<keyword evidence="14" id="KW-1185">Reference proteome</keyword>
<comment type="cofactor">
    <cofactor evidence="1 9">
        <name>Zn(2+)</name>
        <dbReference type="ChEBI" id="CHEBI:29105"/>
    </cofactor>
</comment>
<dbReference type="PANTHER" id="PTHR33794">
    <property type="entry name" value="BACILLOLYSIN"/>
    <property type="match status" value="1"/>
</dbReference>
<dbReference type="Pfam" id="PF01447">
    <property type="entry name" value="Peptidase_M4"/>
    <property type="match status" value="1"/>
</dbReference>
<keyword evidence="4" id="KW-0479">Metal-binding</keyword>
<organism evidence="13 14">
    <name type="scientific">Tumebacillus lacus</name>
    <dbReference type="NCBI Taxonomy" id="2995335"/>
    <lineage>
        <taxon>Bacteria</taxon>
        <taxon>Bacillati</taxon>
        <taxon>Bacillota</taxon>
        <taxon>Bacilli</taxon>
        <taxon>Bacillales</taxon>
        <taxon>Alicyclobacillaceae</taxon>
        <taxon>Tumebacillus</taxon>
    </lineage>
</organism>
<dbReference type="SUPFAM" id="SSF55486">
    <property type="entry name" value="Metalloproteases ('zincins'), catalytic domain"/>
    <property type="match status" value="1"/>
</dbReference>
<dbReference type="InterPro" id="IPR011096">
    <property type="entry name" value="FTP_domain"/>
</dbReference>
<evidence type="ECO:0000256" key="1">
    <source>
        <dbReference type="ARBA" id="ARBA00001947"/>
    </source>
</evidence>
<dbReference type="InterPro" id="IPR023612">
    <property type="entry name" value="Peptidase_M4"/>
</dbReference>
<evidence type="ECO:0000259" key="10">
    <source>
        <dbReference type="Pfam" id="PF01447"/>
    </source>
</evidence>
<dbReference type="Gene3D" id="3.10.450.490">
    <property type="match status" value="1"/>
</dbReference>
<comment type="caution">
    <text evidence="13">The sequence shown here is derived from an EMBL/GenBank/DDBJ whole genome shotgun (WGS) entry which is preliminary data.</text>
</comment>
<feature type="domain" description="Peptidase M4 C-terminal" evidence="11">
    <location>
        <begin position="366"/>
        <end position="514"/>
    </location>
</feature>